<reference evidence="2" key="2">
    <citation type="submission" date="2020-12" db="EMBL/GenBank/DDBJ databases">
        <title>New Spironucleus salmonicida genome in near-complete chromosomes.</title>
        <authorList>
            <person name="Xu F."/>
            <person name="Kurt Z."/>
            <person name="Jimenez-Gonzalez A."/>
            <person name="Astvaldsson A."/>
            <person name="Andersson J.O."/>
            <person name="Svard S.G."/>
        </authorList>
    </citation>
    <scope>NUCLEOTIDE SEQUENCE</scope>
    <source>
        <strain evidence="2">ATCC 50377</strain>
    </source>
</reference>
<name>V6LPC9_9EUKA</name>
<evidence type="ECO:0000313" key="2">
    <source>
        <dbReference type="EMBL" id="KAH0573852.1"/>
    </source>
</evidence>
<dbReference type="Proteomes" id="UP000018208">
    <property type="component" value="Unassembled WGS sequence"/>
</dbReference>
<dbReference type="EMBL" id="AUWU02000004">
    <property type="protein sequence ID" value="KAH0573852.1"/>
    <property type="molecule type" value="Genomic_DNA"/>
</dbReference>
<dbReference type="EMBL" id="KI546074">
    <property type="protein sequence ID" value="EST46465.1"/>
    <property type="molecule type" value="Genomic_DNA"/>
</dbReference>
<reference evidence="1 2" key="1">
    <citation type="journal article" date="2014" name="PLoS Genet.">
        <title>The Genome of Spironucleus salmonicida Highlights a Fish Pathogen Adapted to Fluctuating Environments.</title>
        <authorList>
            <person name="Xu F."/>
            <person name="Jerlstrom-Hultqvist J."/>
            <person name="Einarsson E."/>
            <person name="Astvaldsson A."/>
            <person name="Svard S.G."/>
            <person name="Andersson J.O."/>
        </authorList>
    </citation>
    <scope>NUCLEOTIDE SEQUENCE</scope>
    <source>
        <strain evidence="2">ATCC 50377</strain>
    </source>
</reference>
<proteinExistence type="predicted"/>
<accession>V6LPC9</accession>
<evidence type="ECO:0000313" key="1">
    <source>
        <dbReference type="EMBL" id="EST46465.1"/>
    </source>
</evidence>
<dbReference type="AlphaFoldDB" id="V6LPC9"/>
<evidence type="ECO:0000313" key="3">
    <source>
        <dbReference type="Proteomes" id="UP000018208"/>
    </source>
</evidence>
<protein>
    <submittedName>
        <fullName evidence="1">Uncharacterized protein</fullName>
    </submittedName>
</protein>
<organism evidence="1">
    <name type="scientific">Spironucleus salmonicida</name>
    <dbReference type="NCBI Taxonomy" id="348837"/>
    <lineage>
        <taxon>Eukaryota</taxon>
        <taxon>Metamonada</taxon>
        <taxon>Diplomonadida</taxon>
        <taxon>Hexamitidae</taxon>
        <taxon>Hexamitinae</taxon>
        <taxon>Spironucleus</taxon>
    </lineage>
</organism>
<gene>
    <name evidence="1" type="ORF">SS50377_13547</name>
    <name evidence="2" type="ORF">SS50377_23787</name>
</gene>
<keyword evidence="3" id="KW-1185">Reference proteome</keyword>
<dbReference type="VEuPathDB" id="GiardiaDB:SS50377_23787"/>
<sequence>MNYEQASKINTHLLKIFHYNDDSIFTELKIQYNDQEIEDILFLSTVLKTQTRDDYEFLVSTLDLRSSILAIKYFGYPGIILCQKLQTIKDQPYKILNIKKSEFKVEIIQRNYNLLKDQVTLASKDTVNLIAPEIYVTFLKQLSDVLEKSYQSYRDIQ</sequence>